<dbReference type="RefSeq" id="WP_083524491.1">
    <property type="nucleotide sequence ID" value="NZ_JBHUNF010000002.1"/>
</dbReference>
<dbReference type="CDD" id="cd06261">
    <property type="entry name" value="TM_PBP2"/>
    <property type="match status" value="1"/>
</dbReference>
<keyword evidence="13" id="KW-1185">Reference proteome</keyword>
<evidence type="ECO:0000256" key="7">
    <source>
        <dbReference type="ARBA" id="ARBA00022692"/>
    </source>
</evidence>
<keyword evidence="5 10" id="KW-1003">Cell membrane</keyword>
<dbReference type="SUPFAM" id="SSF161098">
    <property type="entry name" value="MetI-like"/>
    <property type="match status" value="1"/>
</dbReference>
<dbReference type="InterPro" id="IPR000515">
    <property type="entry name" value="MetI-like"/>
</dbReference>
<evidence type="ECO:0000259" key="11">
    <source>
        <dbReference type="PROSITE" id="PS50928"/>
    </source>
</evidence>
<dbReference type="EMBL" id="JBHUNF010000002">
    <property type="protein sequence ID" value="MFD2674395.1"/>
    <property type="molecule type" value="Genomic_DNA"/>
</dbReference>
<dbReference type="Gene3D" id="1.10.3720.10">
    <property type="entry name" value="MetI-like"/>
    <property type="match status" value="1"/>
</dbReference>
<dbReference type="Pfam" id="PF00528">
    <property type="entry name" value="BPD_transp_1"/>
    <property type="match status" value="1"/>
</dbReference>
<comment type="subcellular location">
    <subcellularLocation>
        <location evidence="2 10">Cell membrane</location>
        <topology evidence="2 10">Multi-pass membrane protein</topology>
    </subcellularLocation>
</comment>
<comment type="function">
    <text evidence="1">Part of the binding-protein-dependent transport system for phosphate; probably responsible for the translocation of the substrate across the membrane.</text>
</comment>
<evidence type="ECO:0000256" key="3">
    <source>
        <dbReference type="ARBA" id="ARBA00007069"/>
    </source>
</evidence>
<dbReference type="PANTHER" id="PTHR42922:SF1">
    <property type="entry name" value="PHOSPHATE TRANSPORT SYSTEM PERMEASE PROTEIN PSTA"/>
    <property type="match status" value="1"/>
</dbReference>
<comment type="caution">
    <text evidence="12">The sequence shown here is derived from an EMBL/GenBank/DDBJ whole genome shotgun (WGS) entry which is preliminary data.</text>
</comment>
<feature type="transmembrane region" description="Helical" evidence="10">
    <location>
        <begin position="233"/>
        <end position="252"/>
    </location>
</feature>
<dbReference type="InterPro" id="IPR051408">
    <property type="entry name" value="Phosphate_transprt_permease"/>
</dbReference>
<dbReference type="PANTHER" id="PTHR42922">
    <property type="entry name" value="PHOSPHATE TRANSPORT SYSTEM PERMEASE PROTEIN PSTA"/>
    <property type="match status" value="1"/>
</dbReference>
<evidence type="ECO:0000256" key="8">
    <source>
        <dbReference type="ARBA" id="ARBA00022989"/>
    </source>
</evidence>
<dbReference type="InterPro" id="IPR005672">
    <property type="entry name" value="Phosphate_PstA"/>
</dbReference>
<feature type="transmembrane region" description="Helical" evidence="10">
    <location>
        <begin position="196"/>
        <end position="221"/>
    </location>
</feature>
<evidence type="ECO:0000256" key="10">
    <source>
        <dbReference type="RuleBase" id="RU363043"/>
    </source>
</evidence>
<dbReference type="Proteomes" id="UP001597453">
    <property type="component" value="Unassembled WGS sequence"/>
</dbReference>
<dbReference type="InterPro" id="IPR035906">
    <property type="entry name" value="MetI-like_sf"/>
</dbReference>
<organism evidence="12 13">
    <name type="scientific">Gulosibacter bifidus</name>
    <dbReference type="NCBI Taxonomy" id="272239"/>
    <lineage>
        <taxon>Bacteria</taxon>
        <taxon>Bacillati</taxon>
        <taxon>Actinomycetota</taxon>
        <taxon>Actinomycetes</taxon>
        <taxon>Micrococcales</taxon>
        <taxon>Microbacteriaceae</taxon>
        <taxon>Gulosibacter</taxon>
    </lineage>
</organism>
<feature type="domain" description="ABC transmembrane type-1" evidence="11">
    <location>
        <begin position="158"/>
        <end position="370"/>
    </location>
</feature>
<feature type="transmembrane region" description="Helical" evidence="10">
    <location>
        <begin position="162"/>
        <end position="184"/>
    </location>
</feature>
<feature type="transmembrane region" description="Helical" evidence="10">
    <location>
        <begin position="106"/>
        <end position="129"/>
    </location>
</feature>
<protein>
    <recommendedName>
        <fullName evidence="10">Phosphate transport system permease protein PstA</fullName>
    </recommendedName>
</protein>
<proteinExistence type="inferred from homology"/>
<evidence type="ECO:0000313" key="12">
    <source>
        <dbReference type="EMBL" id="MFD2674395.1"/>
    </source>
</evidence>
<evidence type="ECO:0000256" key="1">
    <source>
        <dbReference type="ARBA" id="ARBA00003510"/>
    </source>
</evidence>
<sequence length="383" mass="40912">MTTTTPSAAPASVKPKKNRLAAGHLSGLQVAMVGLGALIISTLIFGALWMSSGDELYTVTKKTGKLTMNFNWGAWLVVAGILYLVGIWIVSSAVEGVRQAKNRLVTGFLTVAFLMAMIPLASLIFTLVVEGLPGISKASFFLNDSRRDPNAFGGAHAIVGTLWITGITTLMAVPIGIFTAIYLVEYGKGNRLSRALNFFVDVMTGIPSIVAGLFAFTLFMLITKSTGGDLTQIKNGFVGAIALLVLMIPTVVRSAEEMIRLVPNELREASYALGVPKWRTIAKVVIPTCLGGLVTGVLLAIARVIGETAPLLVAAGYFGGMNTNPMSGSMASLPVFVYQQWKFHDVDATQLSWAGALVLLFIVMALNIIGRVVRHYFSPKGNR</sequence>
<evidence type="ECO:0000313" key="13">
    <source>
        <dbReference type="Proteomes" id="UP001597453"/>
    </source>
</evidence>
<dbReference type="PROSITE" id="PS50928">
    <property type="entry name" value="ABC_TM1"/>
    <property type="match status" value="1"/>
</dbReference>
<evidence type="ECO:0000256" key="5">
    <source>
        <dbReference type="ARBA" id="ARBA00022475"/>
    </source>
</evidence>
<keyword evidence="4" id="KW-0813">Transport</keyword>
<keyword evidence="8 10" id="KW-1133">Transmembrane helix</keyword>
<keyword evidence="9 10" id="KW-0472">Membrane</keyword>
<keyword evidence="6" id="KW-0592">Phosphate transport</keyword>
<evidence type="ECO:0000256" key="4">
    <source>
        <dbReference type="ARBA" id="ARBA00022448"/>
    </source>
</evidence>
<feature type="transmembrane region" description="Helical" evidence="10">
    <location>
        <begin position="25"/>
        <end position="52"/>
    </location>
</feature>
<gene>
    <name evidence="12" type="primary">pstA</name>
    <name evidence="12" type="ORF">ACFSUQ_03655</name>
</gene>
<evidence type="ECO:0000256" key="2">
    <source>
        <dbReference type="ARBA" id="ARBA00004651"/>
    </source>
</evidence>
<accession>A0ABW5RH62</accession>
<name>A0ABW5RH62_9MICO</name>
<dbReference type="NCBIfam" id="TIGR00974">
    <property type="entry name" value="3a0107s02c"/>
    <property type="match status" value="1"/>
</dbReference>
<feature type="transmembrane region" description="Helical" evidence="10">
    <location>
        <begin position="72"/>
        <end position="94"/>
    </location>
</feature>
<feature type="transmembrane region" description="Helical" evidence="10">
    <location>
        <begin position="351"/>
        <end position="373"/>
    </location>
</feature>
<comment type="similarity">
    <text evidence="3 10">Belongs to the binding-protein-dependent transport system permease family. CysTW subfamily.</text>
</comment>
<keyword evidence="7 10" id="KW-0812">Transmembrane</keyword>
<evidence type="ECO:0000256" key="9">
    <source>
        <dbReference type="ARBA" id="ARBA00023136"/>
    </source>
</evidence>
<evidence type="ECO:0000256" key="6">
    <source>
        <dbReference type="ARBA" id="ARBA00022592"/>
    </source>
</evidence>
<feature type="transmembrane region" description="Helical" evidence="10">
    <location>
        <begin position="284"/>
        <end position="305"/>
    </location>
</feature>
<reference evidence="13" key="1">
    <citation type="journal article" date="2019" name="Int. J. Syst. Evol. Microbiol.">
        <title>The Global Catalogue of Microorganisms (GCM) 10K type strain sequencing project: providing services to taxonomists for standard genome sequencing and annotation.</title>
        <authorList>
            <consortium name="The Broad Institute Genomics Platform"/>
            <consortium name="The Broad Institute Genome Sequencing Center for Infectious Disease"/>
            <person name="Wu L."/>
            <person name="Ma J."/>
        </authorList>
    </citation>
    <scope>NUCLEOTIDE SEQUENCE [LARGE SCALE GENOMIC DNA]</scope>
    <source>
        <strain evidence="13">TISTR 1511</strain>
    </source>
</reference>